<dbReference type="Proteomes" id="UP000264217">
    <property type="component" value="Unassembled WGS sequence"/>
</dbReference>
<reference evidence="1 2" key="1">
    <citation type="submission" date="2018-08" db="EMBL/GenBank/DDBJ databases">
        <title>Mucilaginibacter sp. MYSH2.</title>
        <authorList>
            <person name="Seo T."/>
        </authorList>
    </citation>
    <scope>NUCLEOTIDE SEQUENCE [LARGE SCALE GENOMIC DNA]</scope>
    <source>
        <strain evidence="1 2">MYSH2</strain>
    </source>
</reference>
<evidence type="ECO:0000313" key="1">
    <source>
        <dbReference type="EMBL" id="RFZ89876.1"/>
    </source>
</evidence>
<keyword evidence="2" id="KW-1185">Reference proteome</keyword>
<evidence type="ECO:0000313" key="2">
    <source>
        <dbReference type="Proteomes" id="UP000264217"/>
    </source>
</evidence>
<comment type="caution">
    <text evidence="1">The sequence shown here is derived from an EMBL/GenBank/DDBJ whole genome shotgun (WGS) entry which is preliminary data.</text>
</comment>
<accession>A0A372NLN5</accession>
<proteinExistence type="predicted"/>
<name>A0A372NLN5_9SPHI</name>
<sequence>MLMKYVSIIGYAEVFNEPTPNNPLEFVKHLPTEYLMYRLARINAMLFHEPNLHLQTRTILEQAIFPDTPELSERIRSLTSKVNERERGIFSGPSISLFLKRSLENYTEGEPGQKVIPIQVNWDIFRTILIFNDIFYSAIHGVSLESFEGMFRLSAIQQNHLRSNMYHKLITFIKYAFVSKFIEQDKELKERGFRFCKFFGLGNPWLFGRFFLELLTQYGAADEGGNPVLKIEGLPPEMINYFSLQNDDLIERKDVSLSMDVIPKPFFKLPDDQFMILDYNYFQYASEFGFFYAFYQATQEPKTDRFRNFNSFNSYVALEYFEKYLVKSFLDVIFFRKSQKIVSTDRYQDFIVKASGTNVLLIEVKMIDIHPKTVEDLNFERFVEEIDKNFLSQKSIQGKDKGAFQLLRQMQHLSKDGGELQRLLGIKRAQAMTVYPIVIYNDPNLDMAGVNEYVAGKFADSLEASRESFCSVKPLVMMNVNLLIEFLHIFKQSPQSITNIFDAYFKYVKGHKRQYQQYRGAHNYRLYNTSFSAYLKGKFRDDMLNDIIKSVKNNFDLNINEYGQDRN</sequence>
<dbReference type="AlphaFoldDB" id="A0A372NLN5"/>
<gene>
    <name evidence="1" type="ORF">D0C36_24295</name>
</gene>
<protein>
    <submittedName>
        <fullName evidence="1">Uncharacterized protein</fullName>
    </submittedName>
</protein>
<organism evidence="1 2">
    <name type="scientific">Mucilaginibacter conchicola</name>
    <dbReference type="NCBI Taxonomy" id="2303333"/>
    <lineage>
        <taxon>Bacteria</taxon>
        <taxon>Pseudomonadati</taxon>
        <taxon>Bacteroidota</taxon>
        <taxon>Sphingobacteriia</taxon>
        <taxon>Sphingobacteriales</taxon>
        <taxon>Sphingobacteriaceae</taxon>
        <taxon>Mucilaginibacter</taxon>
    </lineage>
</organism>
<dbReference type="EMBL" id="QWDC01000012">
    <property type="protein sequence ID" value="RFZ89876.1"/>
    <property type="molecule type" value="Genomic_DNA"/>
</dbReference>